<reference evidence="1" key="1">
    <citation type="submission" date="2022-11" db="EMBL/GenBank/DDBJ databases">
        <authorList>
            <person name="Morgan W.R."/>
            <person name="Tartar A."/>
        </authorList>
    </citation>
    <scope>NUCLEOTIDE SEQUENCE</scope>
    <source>
        <strain evidence="1">ARSEF 373</strain>
    </source>
</reference>
<dbReference type="Proteomes" id="UP001146120">
    <property type="component" value="Unassembled WGS sequence"/>
</dbReference>
<keyword evidence="2" id="KW-1185">Reference proteome</keyword>
<sequence>MRFTWTTKTSGYGGSISLGANQDSYFHLPKRLMTWYNEWRKNFPTILMS</sequence>
<reference evidence="1" key="2">
    <citation type="journal article" date="2023" name="Microbiol Resour">
        <title>Decontamination and Annotation of the Draft Genome Sequence of the Oomycete Lagenidium giganteum ARSEF 373.</title>
        <authorList>
            <person name="Morgan W.R."/>
            <person name="Tartar A."/>
        </authorList>
    </citation>
    <scope>NUCLEOTIDE SEQUENCE</scope>
    <source>
        <strain evidence="1">ARSEF 373</strain>
    </source>
</reference>
<organism evidence="1 2">
    <name type="scientific">Lagenidium giganteum</name>
    <dbReference type="NCBI Taxonomy" id="4803"/>
    <lineage>
        <taxon>Eukaryota</taxon>
        <taxon>Sar</taxon>
        <taxon>Stramenopiles</taxon>
        <taxon>Oomycota</taxon>
        <taxon>Peronosporomycetes</taxon>
        <taxon>Pythiales</taxon>
        <taxon>Pythiaceae</taxon>
    </lineage>
</organism>
<evidence type="ECO:0000313" key="2">
    <source>
        <dbReference type="Proteomes" id="UP001146120"/>
    </source>
</evidence>
<gene>
    <name evidence="1" type="ORF">N0F65_002686</name>
</gene>
<proteinExistence type="predicted"/>
<dbReference type="AlphaFoldDB" id="A0AAV2Z162"/>
<dbReference type="EMBL" id="DAKRPA010000054">
    <property type="protein sequence ID" value="DBA01076.1"/>
    <property type="molecule type" value="Genomic_DNA"/>
</dbReference>
<protein>
    <submittedName>
        <fullName evidence="1">Uncharacterized protein</fullName>
    </submittedName>
</protein>
<evidence type="ECO:0000313" key="1">
    <source>
        <dbReference type="EMBL" id="DBA01076.1"/>
    </source>
</evidence>
<name>A0AAV2Z162_9STRA</name>
<comment type="caution">
    <text evidence="1">The sequence shown here is derived from an EMBL/GenBank/DDBJ whole genome shotgun (WGS) entry which is preliminary data.</text>
</comment>
<accession>A0AAV2Z162</accession>